<protein>
    <submittedName>
        <fullName evidence="2">Uncharacterized protein</fullName>
    </submittedName>
</protein>
<gene>
    <name evidence="2" type="ORF">NT05LM_2941</name>
</gene>
<feature type="transmembrane region" description="Helical" evidence="1">
    <location>
        <begin position="21"/>
        <end position="42"/>
    </location>
</feature>
<dbReference type="EMBL" id="ADXF01000979">
    <property type="protein sequence ID" value="EFR86661.1"/>
    <property type="molecule type" value="Genomic_DNA"/>
</dbReference>
<sequence length="45" mass="5284">MDGYLTFLRLMLKTRAVMIDITIDFTIISFFISIASFPLSYYNKL</sequence>
<reference evidence="2 3" key="1">
    <citation type="journal article" date="2010" name="Microbiol. Resour. Announc.">
        <title>Comparative genomics of the bacterial genus Listeria: Genome evolution is characterized by limited gene acquisition and limited gene loss.</title>
        <authorList>
            <person name="den Bakker H.C."/>
            <person name="Cummings C.A."/>
            <person name="Ferreira V."/>
            <person name="Vatta P."/>
            <person name="Orsi R.H."/>
            <person name="Degoricija L."/>
            <person name="Barker M."/>
            <person name="Petrauskene O."/>
            <person name="Furtado M.R."/>
            <person name="Wiedmann M."/>
        </authorList>
    </citation>
    <scope>NUCLEOTIDE SEQUENCE [LARGE SCALE GENOMIC DNA]</scope>
    <source>
        <strain evidence="2 3">FSL S4-120</strain>
    </source>
</reference>
<name>A0ABP2JU74_9LIST</name>
<evidence type="ECO:0000256" key="1">
    <source>
        <dbReference type="SAM" id="Phobius"/>
    </source>
</evidence>
<keyword evidence="1" id="KW-0472">Membrane</keyword>
<feature type="non-terminal residue" evidence="2">
    <location>
        <position position="45"/>
    </location>
</feature>
<proteinExistence type="predicted"/>
<evidence type="ECO:0000313" key="3">
    <source>
        <dbReference type="Proteomes" id="UP000003412"/>
    </source>
</evidence>
<keyword evidence="1" id="KW-0812">Transmembrane</keyword>
<organism evidence="2 3">
    <name type="scientific">Listeria marthii FSL S4-120</name>
    <dbReference type="NCBI Taxonomy" id="702457"/>
    <lineage>
        <taxon>Bacteria</taxon>
        <taxon>Bacillati</taxon>
        <taxon>Bacillota</taxon>
        <taxon>Bacilli</taxon>
        <taxon>Bacillales</taxon>
        <taxon>Listeriaceae</taxon>
        <taxon>Listeria</taxon>
    </lineage>
</organism>
<comment type="caution">
    <text evidence="2">The sequence shown here is derived from an EMBL/GenBank/DDBJ whole genome shotgun (WGS) entry which is preliminary data.</text>
</comment>
<dbReference type="Proteomes" id="UP000003412">
    <property type="component" value="Chromosome"/>
</dbReference>
<evidence type="ECO:0000313" key="2">
    <source>
        <dbReference type="EMBL" id="EFR86661.1"/>
    </source>
</evidence>
<keyword evidence="1" id="KW-1133">Transmembrane helix</keyword>
<keyword evidence="3" id="KW-1185">Reference proteome</keyword>
<accession>A0ABP2JU74</accession>